<accession>A0A8S4B3Q6</accession>
<feature type="non-terminal residue" evidence="2">
    <location>
        <position position="391"/>
    </location>
</feature>
<dbReference type="OrthoDB" id="8945351at2759"/>
<organism evidence="2 3">
    <name type="scientific">Menidia menidia</name>
    <name type="common">Atlantic silverside</name>
    <dbReference type="NCBI Taxonomy" id="238744"/>
    <lineage>
        <taxon>Eukaryota</taxon>
        <taxon>Metazoa</taxon>
        <taxon>Chordata</taxon>
        <taxon>Craniata</taxon>
        <taxon>Vertebrata</taxon>
        <taxon>Euteleostomi</taxon>
        <taxon>Actinopterygii</taxon>
        <taxon>Neopterygii</taxon>
        <taxon>Teleostei</taxon>
        <taxon>Neoteleostei</taxon>
        <taxon>Acanthomorphata</taxon>
        <taxon>Ovalentaria</taxon>
        <taxon>Atherinomorphae</taxon>
        <taxon>Atheriniformes</taxon>
        <taxon>Atherinopsidae</taxon>
        <taxon>Menidiinae</taxon>
        <taxon>Menidia</taxon>
    </lineage>
</organism>
<keyword evidence="3" id="KW-1185">Reference proteome</keyword>
<dbReference type="Proteomes" id="UP000677803">
    <property type="component" value="Unassembled WGS sequence"/>
</dbReference>
<dbReference type="EMBL" id="CAJRST010008335">
    <property type="protein sequence ID" value="CAG5897230.1"/>
    <property type="molecule type" value="Genomic_DNA"/>
</dbReference>
<proteinExistence type="predicted"/>
<dbReference type="PANTHER" id="PTHR46601">
    <property type="entry name" value="ULP_PROTEASE DOMAIN-CONTAINING PROTEIN"/>
    <property type="match status" value="1"/>
</dbReference>
<evidence type="ECO:0000313" key="2">
    <source>
        <dbReference type="EMBL" id="CAG5897230.1"/>
    </source>
</evidence>
<sequence>MYGRCEACKDITLPVNMDPTTKNNIISWTEWTTRSTPVKKKLQNGTTTEIDMKTTTLEKKVATIEKLVELTKSELPRISTHLYNIWHQFTHLKQLKENLTQHDVVVHHDAVATWAHLQPVLGYITYNYPLAKNIHFLSDGPTSQYRNKVAFYLASTVPFMKGFKTVTWNFTEASHGKGAPDGVGGALKNLADRVVAYGTDIPNASALLENLAKHSSVRLFEVTEDNIAACGELIPPFLKSVPGTMKIHQIKLNIMSPQVVATEPGNIRFREVSCFCSHSCDCFSPKESVFTQRESEETIKVRAWVLVDYDGDLYPGTVTQIASGQYEVDTMSCAGDNRCYIPSIRFAGEKVQVGGPEAQPELSVQQPELSGAAQEPQLSHAVQEAQVQQPQ</sequence>
<comment type="caution">
    <text evidence="2">The sequence shown here is derived from an EMBL/GenBank/DDBJ whole genome shotgun (WGS) entry which is preliminary data.</text>
</comment>
<gene>
    <name evidence="2" type="ORF">MMEN_LOCUS8282</name>
</gene>
<reference evidence="2" key="1">
    <citation type="submission" date="2021-05" db="EMBL/GenBank/DDBJ databases">
        <authorList>
            <person name="Tigano A."/>
        </authorList>
    </citation>
    <scope>NUCLEOTIDE SEQUENCE</scope>
</reference>
<dbReference type="PANTHER" id="PTHR46601:SF1">
    <property type="entry name" value="ADF-H DOMAIN-CONTAINING PROTEIN"/>
    <property type="match status" value="1"/>
</dbReference>
<dbReference type="AlphaFoldDB" id="A0A8S4B3Q6"/>
<protein>
    <submittedName>
        <fullName evidence="2">(Atlantic silverside) hypothetical protein</fullName>
    </submittedName>
</protein>
<feature type="region of interest" description="Disordered" evidence="1">
    <location>
        <begin position="355"/>
        <end position="391"/>
    </location>
</feature>
<evidence type="ECO:0000256" key="1">
    <source>
        <dbReference type="SAM" id="MobiDB-lite"/>
    </source>
</evidence>
<evidence type="ECO:0000313" key="3">
    <source>
        <dbReference type="Proteomes" id="UP000677803"/>
    </source>
</evidence>
<name>A0A8S4B3Q6_9TELE</name>